<dbReference type="Proteomes" id="UP000005237">
    <property type="component" value="Unassembled WGS sequence"/>
</dbReference>
<evidence type="ECO:0000256" key="1">
    <source>
        <dbReference type="ARBA" id="ARBA00004609"/>
    </source>
</evidence>
<keyword evidence="9" id="KW-0357">Heparan sulfate</keyword>
<evidence type="ECO:0000256" key="5">
    <source>
        <dbReference type="ARBA" id="ARBA00022729"/>
    </source>
</evidence>
<evidence type="ECO:0000256" key="3">
    <source>
        <dbReference type="ARBA" id="ARBA00022475"/>
    </source>
</evidence>
<protein>
    <submittedName>
        <fullName evidence="11">Uncharacterized protein</fullName>
    </submittedName>
</protein>
<keyword evidence="7" id="KW-0472">Membrane</keyword>
<dbReference type="GO" id="GO:0009986">
    <property type="term" value="C:cell surface"/>
    <property type="evidence" value="ECO:0007669"/>
    <property type="project" value="TreeGrafter"/>
</dbReference>
<evidence type="ECO:0000256" key="4">
    <source>
        <dbReference type="ARBA" id="ARBA00022622"/>
    </source>
</evidence>
<proteinExistence type="inferred from homology"/>
<dbReference type="InterPro" id="IPR001863">
    <property type="entry name" value="Glypican"/>
</dbReference>
<dbReference type="GO" id="GO:1905475">
    <property type="term" value="P:regulation of protein localization to membrane"/>
    <property type="evidence" value="ECO:0007669"/>
    <property type="project" value="TreeGrafter"/>
</dbReference>
<reference evidence="12" key="1">
    <citation type="submission" date="2010-08" db="EMBL/GenBank/DDBJ databases">
        <authorList>
            <consortium name="Caenorhabditis japonica Sequencing Consortium"/>
            <person name="Wilson R.K."/>
        </authorList>
    </citation>
    <scope>NUCLEOTIDE SEQUENCE [LARGE SCALE GENOMIC DNA]</scope>
    <source>
        <strain evidence="12">DF5081</strain>
    </source>
</reference>
<dbReference type="GO" id="GO:0016477">
    <property type="term" value="P:cell migration"/>
    <property type="evidence" value="ECO:0007669"/>
    <property type="project" value="TreeGrafter"/>
</dbReference>
<comment type="subcellular location">
    <subcellularLocation>
        <location evidence="1">Cell membrane</location>
        <topology evidence="1">Lipid-anchor</topology>
        <topology evidence="1">GPI-anchor</topology>
    </subcellularLocation>
</comment>
<evidence type="ECO:0000256" key="10">
    <source>
        <dbReference type="ARBA" id="ARBA00023288"/>
    </source>
</evidence>
<evidence type="ECO:0000256" key="2">
    <source>
        <dbReference type="ARBA" id="ARBA00010260"/>
    </source>
</evidence>
<dbReference type="GO" id="GO:0090263">
    <property type="term" value="P:positive regulation of canonical Wnt signaling pathway"/>
    <property type="evidence" value="ECO:0007669"/>
    <property type="project" value="TreeGrafter"/>
</dbReference>
<keyword evidence="12" id="KW-1185">Reference proteome</keyword>
<dbReference type="EnsemblMetazoa" id="CJA09684.1">
    <property type="protein sequence ID" value="CJA09684.1"/>
    <property type="gene ID" value="WBGene00128889"/>
</dbReference>
<dbReference type="PANTHER" id="PTHR10822:SF29">
    <property type="entry name" value="DIVISION ABNORMALLY DELAYED PROTEIN"/>
    <property type="match status" value="1"/>
</dbReference>
<evidence type="ECO:0000313" key="11">
    <source>
        <dbReference type="EnsemblMetazoa" id="CJA09684.1"/>
    </source>
</evidence>
<keyword evidence="5" id="KW-0732">Signal</keyword>
<keyword evidence="6" id="KW-0654">Proteoglycan</keyword>
<comment type="similarity">
    <text evidence="2">Belongs to the glypican family.</text>
</comment>
<keyword evidence="4" id="KW-0336">GPI-anchor</keyword>
<dbReference type="GO" id="GO:0098552">
    <property type="term" value="C:side of membrane"/>
    <property type="evidence" value="ECO:0007669"/>
    <property type="project" value="UniProtKB-KW"/>
</dbReference>
<dbReference type="AlphaFoldDB" id="A0A8R1HU07"/>
<dbReference type="GO" id="GO:0005576">
    <property type="term" value="C:extracellular region"/>
    <property type="evidence" value="ECO:0007669"/>
    <property type="project" value="TreeGrafter"/>
</dbReference>
<reference evidence="11" key="2">
    <citation type="submission" date="2022-06" db="UniProtKB">
        <authorList>
            <consortium name="EnsemblMetazoa"/>
        </authorList>
    </citation>
    <scope>IDENTIFICATION</scope>
    <source>
        <strain evidence="11">DF5081</strain>
    </source>
</reference>
<keyword evidence="8" id="KW-0325">Glycoprotein</keyword>
<name>A0A8R1HU07_CAEJA</name>
<accession>A0A8R1HU07</accession>
<evidence type="ECO:0000256" key="9">
    <source>
        <dbReference type="ARBA" id="ARBA00023207"/>
    </source>
</evidence>
<dbReference type="GO" id="GO:0005886">
    <property type="term" value="C:plasma membrane"/>
    <property type="evidence" value="ECO:0007669"/>
    <property type="project" value="UniProtKB-SubCell"/>
</dbReference>
<sequence length="172" mass="19890">MEQWNIFFGRVAEELCEDEEWASKNNEQCWNGTDVGSYDLPTVNFSQPFANPEYQGADFLSFRGNYIEERLRLHWLNSRIVHILSGRYSQDANKYVTTRAEAMVDDEDYSDYEEEGSGSVSTSHKYSPYFERKDNTIDIVIEPYSAKSFAEGNCCFSVVIVIFCIVNHVLEL</sequence>
<evidence type="ECO:0000256" key="7">
    <source>
        <dbReference type="ARBA" id="ARBA00023136"/>
    </source>
</evidence>
<evidence type="ECO:0000256" key="8">
    <source>
        <dbReference type="ARBA" id="ARBA00023180"/>
    </source>
</evidence>
<dbReference type="PANTHER" id="PTHR10822">
    <property type="entry name" value="GLYPICAN"/>
    <property type="match status" value="1"/>
</dbReference>
<organism evidence="11 12">
    <name type="scientific">Caenorhabditis japonica</name>
    <dbReference type="NCBI Taxonomy" id="281687"/>
    <lineage>
        <taxon>Eukaryota</taxon>
        <taxon>Metazoa</taxon>
        <taxon>Ecdysozoa</taxon>
        <taxon>Nematoda</taxon>
        <taxon>Chromadorea</taxon>
        <taxon>Rhabditida</taxon>
        <taxon>Rhabditina</taxon>
        <taxon>Rhabditomorpha</taxon>
        <taxon>Rhabditoidea</taxon>
        <taxon>Rhabditidae</taxon>
        <taxon>Peloderinae</taxon>
        <taxon>Caenorhabditis</taxon>
    </lineage>
</organism>
<evidence type="ECO:0000313" key="12">
    <source>
        <dbReference type="Proteomes" id="UP000005237"/>
    </source>
</evidence>
<evidence type="ECO:0000256" key="6">
    <source>
        <dbReference type="ARBA" id="ARBA00022974"/>
    </source>
</evidence>
<keyword evidence="10" id="KW-0449">Lipoprotein</keyword>
<keyword evidence="3" id="KW-1003">Cell membrane</keyword>